<reference evidence="16" key="1">
    <citation type="submission" date="2020-06" db="EMBL/GenBank/DDBJ databases">
        <title>Draft genomic sequence of Geomonas sp. Red330.</title>
        <authorList>
            <person name="Itoh H."/>
            <person name="Zhenxing X."/>
            <person name="Ushijima N."/>
            <person name="Masuda Y."/>
            <person name="Shiratori Y."/>
            <person name="Senoo K."/>
        </authorList>
    </citation>
    <scope>NUCLEOTIDE SEQUENCE [LARGE SCALE GENOMIC DNA]</scope>
    <source>
        <strain evidence="16">Red330</strain>
    </source>
</reference>
<dbReference type="PANTHER" id="PTHR30531">
    <property type="entry name" value="FLAGELLAR BIOSYNTHETIC PROTEIN FLHB"/>
    <property type="match status" value="1"/>
</dbReference>
<dbReference type="SUPFAM" id="SSF160544">
    <property type="entry name" value="EscU C-terminal domain-like"/>
    <property type="match status" value="1"/>
</dbReference>
<comment type="caution">
    <text evidence="13">Lacks conserved residue(s) required for the propagation of feature annotation.</text>
</comment>
<keyword evidence="11 13" id="KW-1006">Bacterial flagellum protein export</keyword>
<keyword evidence="16" id="KW-1185">Reference proteome</keyword>
<dbReference type="PRINTS" id="PR00950">
    <property type="entry name" value="TYPE3IMSPROT"/>
</dbReference>
<keyword evidence="15" id="KW-0282">Flagellum</keyword>
<dbReference type="InterPro" id="IPR006135">
    <property type="entry name" value="T3SS_substrate_exporter"/>
</dbReference>
<keyword evidence="6 13" id="KW-0812">Transmembrane</keyword>
<dbReference type="Pfam" id="PF01312">
    <property type="entry name" value="Bac_export_2"/>
    <property type="match status" value="1"/>
</dbReference>
<accession>A0A6V8MFI1</accession>
<evidence type="ECO:0000256" key="7">
    <source>
        <dbReference type="ARBA" id="ARBA00022795"/>
    </source>
</evidence>
<comment type="function">
    <text evidence="12 13">Required for formation of the rod structure in the basal body of the flagellar apparatus. Together with FliI and FliH, may constitute the export apparatus of flagellin.</text>
</comment>
<evidence type="ECO:0000256" key="2">
    <source>
        <dbReference type="ARBA" id="ARBA00010690"/>
    </source>
</evidence>
<evidence type="ECO:0000256" key="10">
    <source>
        <dbReference type="ARBA" id="ARBA00023136"/>
    </source>
</evidence>
<evidence type="ECO:0000313" key="15">
    <source>
        <dbReference type="EMBL" id="GFO58573.1"/>
    </source>
</evidence>
<keyword evidence="4 13" id="KW-0813">Transport</keyword>
<protein>
    <recommendedName>
        <fullName evidence="3 13">Flagellar biosynthetic protein FlhB</fullName>
    </recommendedName>
</protein>
<comment type="similarity">
    <text evidence="2 13">Belongs to the type III secretion exporter family.</text>
</comment>
<evidence type="ECO:0000256" key="4">
    <source>
        <dbReference type="ARBA" id="ARBA00022448"/>
    </source>
</evidence>
<dbReference type="EMBL" id="BLXX01000002">
    <property type="protein sequence ID" value="GFO58573.1"/>
    <property type="molecule type" value="Genomic_DNA"/>
</dbReference>
<evidence type="ECO:0000256" key="14">
    <source>
        <dbReference type="SAM" id="MobiDB-lite"/>
    </source>
</evidence>
<gene>
    <name evidence="13 15" type="primary">flhB</name>
    <name evidence="15" type="ORF">GMST_08980</name>
</gene>
<evidence type="ECO:0000256" key="8">
    <source>
        <dbReference type="ARBA" id="ARBA00022927"/>
    </source>
</evidence>
<keyword evidence="8 13" id="KW-0653">Protein transport</keyword>
<evidence type="ECO:0000256" key="13">
    <source>
        <dbReference type="RuleBase" id="RU364091"/>
    </source>
</evidence>
<evidence type="ECO:0000256" key="3">
    <source>
        <dbReference type="ARBA" id="ARBA00021622"/>
    </source>
</evidence>
<keyword evidence="15" id="KW-0966">Cell projection</keyword>
<feature type="region of interest" description="Disordered" evidence="14">
    <location>
        <begin position="1"/>
        <end position="30"/>
    </location>
</feature>
<dbReference type="RefSeq" id="WP_183353430.1">
    <property type="nucleotide sequence ID" value="NZ_BLXX01000002.1"/>
</dbReference>
<keyword evidence="7 13" id="KW-1005">Bacterial flagellum biogenesis</keyword>
<keyword evidence="15" id="KW-0969">Cilium</keyword>
<dbReference type="Proteomes" id="UP000556026">
    <property type="component" value="Unassembled WGS sequence"/>
</dbReference>
<keyword evidence="10 13" id="KW-0472">Membrane</keyword>
<dbReference type="Gene3D" id="6.10.250.2080">
    <property type="match status" value="1"/>
</dbReference>
<keyword evidence="9 13" id="KW-1133">Transmembrane helix</keyword>
<organism evidence="15 16">
    <name type="scientific">Geomonas silvestris</name>
    <dbReference type="NCBI Taxonomy" id="2740184"/>
    <lineage>
        <taxon>Bacteria</taxon>
        <taxon>Pseudomonadati</taxon>
        <taxon>Thermodesulfobacteriota</taxon>
        <taxon>Desulfuromonadia</taxon>
        <taxon>Geobacterales</taxon>
        <taxon>Geobacteraceae</taxon>
        <taxon>Geomonas</taxon>
    </lineage>
</organism>
<dbReference type="NCBIfam" id="TIGR00328">
    <property type="entry name" value="flhB"/>
    <property type="match status" value="1"/>
</dbReference>
<comment type="caution">
    <text evidence="15">The sequence shown here is derived from an EMBL/GenBank/DDBJ whole genome shotgun (WGS) entry which is preliminary data.</text>
</comment>
<dbReference type="AlphaFoldDB" id="A0A6V8MFI1"/>
<proteinExistence type="inferred from homology"/>
<feature type="transmembrane region" description="Helical" evidence="13">
    <location>
        <begin position="192"/>
        <end position="211"/>
    </location>
</feature>
<evidence type="ECO:0000256" key="11">
    <source>
        <dbReference type="ARBA" id="ARBA00023225"/>
    </source>
</evidence>
<evidence type="ECO:0000256" key="9">
    <source>
        <dbReference type="ARBA" id="ARBA00022989"/>
    </source>
</evidence>
<evidence type="ECO:0000256" key="12">
    <source>
        <dbReference type="ARBA" id="ARBA00025078"/>
    </source>
</evidence>
<dbReference type="GO" id="GO:0005886">
    <property type="term" value="C:plasma membrane"/>
    <property type="evidence" value="ECO:0007669"/>
    <property type="project" value="UniProtKB-SubCell"/>
</dbReference>
<evidence type="ECO:0000256" key="1">
    <source>
        <dbReference type="ARBA" id="ARBA00004651"/>
    </source>
</evidence>
<evidence type="ECO:0000256" key="6">
    <source>
        <dbReference type="ARBA" id="ARBA00022692"/>
    </source>
</evidence>
<dbReference type="Gene3D" id="3.40.1690.10">
    <property type="entry name" value="secretion proteins EscU"/>
    <property type="match status" value="1"/>
</dbReference>
<dbReference type="PANTHER" id="PTHR30531:SF12">
    <property type="entry name" value="FLAGELLAR BIOSYNTHETIC PROTEIN FLHB"/>
    <property type="match status" value="1"/>
</dbReference>
<evidence type="ECO:0000256" key="5">
    <source>
        <dbReference type="ARBA" id="ARBA00022475"/>
    </source>
</evidence>
<evidence type="ECO:0000313" key="16">
    <source>
        <dbReference type="Proteomes" id="UP000556026"/>
    </source>
</evidence>
<dbReference type="GO" id="GO:0044780">
    <property type="term" value="P:bacterial-type flagellum assembly"/>
    <property type="evidence" value="ECO:0007669"/>
    <property type="project" value="InterPro"/>
</dbReference>
<dbReference type="InterPro" id="IPR006136">
    <property type="entry name" value="FlhB"/>
</dbReference>
<sequence>MSDDKHSKTEQPTSKKIQDARSKGSVPHSREMTSAVSLICAMTGLYATSGMMLRTLKGEMHDIFGNLTRTELTASGAHTLMIKQLGYLAMILGPFLLVVLAAGLVVELGQTGFNVSSEKLKLDFNKVNPLQGVNKLFNKDSLFEACKSLVKLLIVGYMAYKILTEELESIIFLVDQDLSGILEFIGHISFKIMLHTCGVLIVLAVIDLAFVKWRFLDNLKMTKQEVKDEHKNTEGDPAVKGKIRQKQFMMARRRMRQIVPTADVVVTNPTHYAVALKYDRTKYAAPVVLFKGVDQMALQMKIMARENNVTLVENRFLARELYSQVEEGQEIPESLFAAVAEILAYVYSLKGKM</sequence>
<dbReference type="GO" id="GO:0009306">
    <property type="term" value="P:protein secretion"/>
    <property type="evidence" value="ECO:0007669"/>
    <property type="project" value="InterPro"/>
</dbReference>
<dbReference type="InterPro" id="IPR029025">
    <property type="entry name" value="T3SS_substrate_exporter_C"/>
</dbReference>
<comment type="subcellular location">
    <subcellularLocation>
        <location evidence="1">Cell membrane</location>
        <topology evidence="1">Multi-pass membrane protein</topology>
    </subcellularLocation>
</comment>
<feature type="transmembrane region" description="Helical" evidence="13">
    <location>
        <begin position="85"/>
        <end position="106"/>
    </location>
</feature>
<keyword evidence="5 13" id="KW-1003">Cell membrane</keyword>
<name>A0A6V8MFI1_9BACT</name>